<evidence type="ECO:0000256" key="4">
    <source>
        <dbReference type="ARBA" id="ARBA00023136"/>
    </source>
</evidence>
<keyword evidence="8" id="KW-1185">Reference proteome</keyword>
<dbReference type="Proteomes" id="UP001160519">
    <property type="component" value="Unassembled WGS sequence"/>
</dbReference>
<sequence length="406" mass="44914">MFSYSVVAEKSLLTCRYLAIIAAIAAPASTAVTSAACIAMLLTWLMSGQVWQSLKISAGQPTGKILLLFFAWLIISSLYADTDWTDKINTLSSWKKLFYTFVLLGLFYPTQWKARFVYSYLAAMSLAAVISVPLWLLDIQVMEGREIGIFMTNHSSQSLAFVVAALCCIFLLKESLSQQKKCLLVGMMVLFLFNIFFISPSRSGYLALPVAAVFAIANLYGYKKLPHILGIMATALLLVVLTSSTLQQRIKVGWEEKTNYQTSEEVTSIGIRVIFAQNTWELIQQKPLLGYGTSSFKSVYSSYAAAKYQDWRGDPASDPHNQYLFVWLENGLIGLLIFLAYIYTAIRQGATQQPYGAMGASVLVAIAAVSLFNSNFKTFPEGHLLAFFVGCLLAQQSANNTEKDSA</sequence>
<evidence type="ECO:0000313" key="8">
    <source>
        <dbReference type="Proteomes" id="UP001160519"/>
    </source>
</evidence>
<dbReference type="PANTHER" id="PTHR37422">
    <property type="entry name" value="TEICHURONIC ACID BIOSYNTHESIS PROTEIN TUAE"/>
    <property type="match status" value="1"/>
</dbReference>
<feature type="transmembrane region" description="Helical" evidence="5">
    <location>
        <begin position="20"/>
        <end position="45"/>
    </location>
</feature>
<feature type="transmembrane region" description="Helical" evidence="5">
    <location>
        <begin position="181"/>
        <end position="198"/>
    </location>
</feature>
<evidence type="ECO:0000256" key="5">
    <source>
        <dbReference type="SAM" id="Phobius"/>
    </source>
</evidence>
<proteinExistence type="predicted"/>
<keyword evidence="2 5" id="KW-0812">Transmembrane</keyword>
<gene>
    <name evidence="7" type="ORF">PSU93_10255</name>
</gene>
<dbReference type="GO" id="GO:0016874">
    <property type="term" value="F:ligase activity"/>
    <property type="evidence" value="ECO:0007669"/>
    <property type="project" value="UniProtKB-KW"/>
</dbReference>
<dbReference type="InterPro" id="IPR007016">
    <property type="entry name" value="O-antigen_ligase-rel_domated"/>
</dbReference>
<keyword evidence="7" id="KW-0436">Ligase</keyword>
<feature type="transmembrane region" description="Helical" evidence="5">
    <location>
        <begin position="117"/>
        <end position="136"/>
    </location>
</feature>
<evidence type="ECO:0000256" key="2">
    <source>
        <dbReference type="ARBA" id="ARBA00022692"/>
    </source>
</evidence>
<evidence type="ECO:0000259" key="6">
    <source>
        <dbReference type="Pfam" id="PF04932"/>
    </source>
</evidence>
<keyword evidence="4 5" id="KW-0472">Membrane</keyword>
<accession>A0AA43TKS1</accession>
<keyword evidence="3 5" id="KW-1133">Transmembrane helix</keyword>
<dbReference type="InterPro" id="IPR051533">
    <property type="entry name" value="WaaL-like"/>
</dbReference>
<feature type="transmembrane region" description="Helical" evidence="5">
    <location>
        <begin position="355"/>
        <end position="372"/>
    </location>
</feature>
<feature type="domain" description="O-antigen ligase-related" evidence="6">
    <location>
        <begin position="188"/>
        <end position="339"/>
    </location>
</feature>
<dbReference type="Pfam" id="PF04932">
    <property type="entry name" value="Wzy_C"/>
    <property type="match status" value="1"/>
</dbReference>
<evidence type="ECO:0000256" key="1">
    <source>
        <dbReference type="ARBA" id="ARBA00004141"/>
    </source>
</evidence>
<dbReference type="EMBL" id="JAQSDF010000031">
    <property type="protein sequence ID" value="MDI1231521.1"/>
    <property type="molecule type" value="Genomic_DNA"/>
</dbReference>
<feature type="transmembrane region" description="Helical" evidence="5">
    <location>
        <begin position="324"/>
        <end position="343"/>
    </location>
</feature>
<name>A0AA43TKS1_9GAMM</name>
<dbReference type="GO" id="GO:0016020">
    <property type="term" value="C:membrane"/>
    <property type="evidence" value="ECO:0007669"/>
    <property type="project" value="UniProtKB-SubCell"/>
</dbReference>
<dbReference type="PANTHER" id="PTHR37422:SF13">
    <property type="entry name" value="LIPOPOLYSACCHARIDE BIOSYNTHESIS PROTEIN PA4999-RELATED"/>
    <property type="match status" value="1"/>
</dbReference>
<comment type="caution">
    <text evidence="7">The sequence shown here is derived from an EMBL/GenBank/DDBJ whole genome shotgun (WGS) entry which is preliminary data.</text>
</comment>
<feature type="transmembrane region" description="Helical" evidence="5">
    <location>
        <begin position="65"/>
        <end position="82"/>
    </location>
</feature>
<feature type="transmembrane region" description="Helical" evidence="5">
    <location>
        <begin position="156"/>
        <end position="172"/>
    </location>
</feature>
<reference evidence="7" key="1">
    <citation type="submission" date="2023-01" db="EMBL/GenBank/DDBJ databases">
        <title>Biogeochemical cycle of methane in antarctic sediments.</title>
        <authorList>
            <person name="Roldan D.M."/>
            <person name="Menes R.J."/>
        </authorList>
    </citation>
    <scope>NUCLEOTIDE SEQUENCE [LARGE SCALE GENOMIC DNA]</scope>
    <source>
        <strain evidence="7">K-2018 MAG008</strain>
    </source>
</reference>
<dbReference type="AlphaFoldDB" id="A0AA43TKS1"/>
<organism evidence="7 8">
    <name type="scientific">Candidatus Methylobacter titanis</name>
    <dbReference type="NCBI Taxonomy" id="3053457"/>
    <lineage>
        <taxon>Bacteria</taxon>
        <taxon>Pseudomonadati</taxon>
        <taxon>Pseudomonadota</taxon>
        <taxon>Gammaproteobacteria</taxon>
        <taxon>Methylococcales</taxon>
        <taxon>Methylococcaceae</taxon>
        <taxon>Methylobacter</taxon>
    </lineage>
</organism>
<protein>
    <submittedName>
        <fullName evidence="7">O-antigen ligase family protein</fullName>
    </submittedName>
</protein>
<feature type="transmembrane region" description="Helical" evidence="5">
    <location>
        <begin position="228"/>
        <end position="246"/>
    </location>
</feature>
<evidence type="ECO:0000313" key="7">
    <source>
        <dbReference type="EMBL" id="MDI1231521.1"/>
    </source>
</evidence>
<comment type="subcellular location">
    <subcellularLocation>
        <location evidence="1">Membrane</location>
        <topology evidence="1">Multi-pass membrane protein</topology>
    </subcellularLocation>
</comment>
<evidence type="ECO:0000256" key="3">
    <source>
        <dbReference type="ARBA" id="ARBA00022989"/>
    </source>
</evidence>